<dbReference type="SUPFAM" id="SSF52540">
    <property type="entry name" value="P-loop containing nucleoside triphosphate hydrolases"/>
    <property type="match status" value="1"/>
</dbReference>
<accession>A0ABX1XR53</accession>
<keyword evidence="6 7" id="KW-0472">Membrane</keyword>
<keyword evidence="11" id="KW-1185">Reference proteome</keyword>
<keyword evidence="5 7" id="KW-1133">Transmembrane helix</keyword>
<comment type="caution">
    <text evidence="10">The sequence shown here is derived from an EMBL/GenBank/DDBJ whole genome shotgun (WGS) entry which is preliminary data.</text>
</comment>
<dbReference type="PROSITE" id="PS50929">
    <property type="entry name" value="ABC_TM1F"/>
    <property type="match status" value="1"/>
</dbReference>
<evidence type="ECO:0000313" key="10">
    <source>
        <dbReference type="EMBL" id="NOU70889.1"/>
    </source>
</evidence>
<evidence type="ECO:0000256" key="2">
    <source>
        <dbReference type="ARBA" id="ARBA00022692"/>
    </source>
</evidence>
<sequence>MEQILHFTKKLYAFSGKILIINILGMVFISLLEGVGVLLLLPILNVSGIANVETGIPLISTMIKYLQDLPKGLSLPLVLGLFVCLVIGQNWLLRTLTIRDTVIQQKFVRHLRLETYTNLLQSNWSFFVNHRKSDLINLLTSELTRVGFGTTLVLQLVASVIFTLIQIGIAFWLSPVMTIFVLTFGIVLTLFSRKFIKRAKSLGGQTSQLSQNFLAGISDQMAGMKDIKSNSLEESWLRWYRSLTQNLVNEQIEYIKLRSSSQLFYKVASSVLIAVFIYLSVTIFQTKVEQLLLIFVIFSRLWPRFTGIQTHMEQIASTIPAFKAIIKLQQECVRLKEFYMENKPENKTYQPIEIKTHIECRNVSFRYNQNEQTYALKDINIHIPSRKMTAIVGRSGAGKSTLIDVIMGLIEPQTGQICIDGQPISNEKVYALRQFISYVPQDPFLFNGSIKDNLLMIDPNATEEQIWEALEFAASAEFVSKLPEGLDTLIGDRGIRLSGGERQRLVLARAILRKPSILILDEATSALDRENEAKIQEALERLQGRLTMIVIAHRMSTIRKADQVIVIDQGQIIQKGEYDQLAEEREGLFSNLLGNQIGAVNS</sequence>
<feature type="transmembrane region" description="Helical" evidence="7">
    <location>
        <begin position="171"/>
        <end position="191"/>
    </location>
</feature>
<dbReference type="PANTHER" id="PTHR24221:SF654">
    <property type="entry name" value="ATP-BINDING CASSETTE SUB-FAMILY B MEMBER 6"/>
    <property type="match status" value="1"/>
</dbReference>
<feature type="domain" description="ABC transmembrane type-1" evidence="9">
    <location>
        <begin position="20"/>
        <end position="317"/>
    </location>
</feature>
<dbReference type="Pfam" id="PF00664">
    <property type="entry name" value="ABC_membrane"/>
    <property type="match status" value="1"/>
</dbReference>
<dbReference type="SMART" id="SM00382">
    <property type="entry name" value="AAA"/>
    <property type="match status" value="1"/>
</dbReference>
<dbReference type="PROSITE" id="PS00211">
    <property type="entry name" value="ABC_TRANSPORTER_1"/>
    <property type="match status" value="1"/>
</dbReference>
<dbReference type="InterPro" id="IPR039421">
    <property type="entry name" value="Type_1_exporter"/>
</dbReference>
<evidence type="ECO:0000313" key="11">
    <source>
        <dbReference type="Proteomes" id="UP000616779"/>
    </source>
</evidence>
<dbReference type="InterPro" id="IPR003593">
    <property type="entry name" value="AAA+_ATPase"/>
</dbReference>
<dbReference type="RefSeq" id="WP_171641735.1">
    <property type="nucleotide sequence ID" value="NZ_WHOA01000032.1"/>
</dbReference>
<keyword evidence="3" id="KW-0547">Nucleotide-binding</keyword>
<keyword evidence="4 10" id="KW-0067">ATP-binding</keyword>
<dbReference type="PANTHER" id="PTHR24221">
    <property type="entry name" value="ATP-BINDING CASSETTE SUB-FAMILY B"/>
    <property type="match status" value="1"/>
</dbReference>
<evidence type="ECO:0000256" key="5">
    <source>
        <dbReference type="ARBA" id="ARBA00022989"/>
    </source>
</evidence>
<dbReference type="InterPro" id="IPR017871">
    <property type="entry name" value="ABC_transporter-like_CS"/>
</dbReference>
<evidence type="ECO:0000259" key="9">
    <source>
        <dbReference type="PROSITE" id="PS50929"/>
    </source>
</evidence>
<evidence type="ECO:0000256" key="1">
    <source>
        <dbReference type="ARBA" id="ARBA00004651"/>
    </source>
</evidence>
<dbReference type="Pfam" id="PF00005">
    <property type="entry name" value="ABC_tran"/>
    <property type="match status" value="1"/>
</dbReference>
<evidence type="ECO:0000256" key="3">
    <source>
        <dbReference type="ARBA" id="ARBA00022741"/>
    </source>
</evidence>
<evidence type="ECO:0000256" key="6">
    <source>
        <dbReference type="ARBA" id="ARBA00023136"/>
    </source>
</evidence>
<dbReference type="Gene3D" id="1.20.1560.10">
    <property type="entry name" value="ABC transporter type 1, transmembrane domain"/>
    <property type="match status" value="1"/>
</dbReference>
<feature type="transmembrane region" description="Helical" evidence="7">
    <location>
        <begin position="146"/>
        <end position="165"/>
    </location>
</feature>
<evidence type="ECO:0000256" key="7">
    <source>
        <dbReference type="SAM" id="Phobius"/>
    </source>
</evidence>
<comment type="subcellular location">
    <subcellularLocation>
        <location evidence="1">Cell membrane</location>
        <topology evidence="1">Multi-pass membrane protein</topology>
    </subcellularLocation>
</comment>
<feature type="transmembrane region" description="Helical" evidence="7">
    <location>
        <begin position="20"/>
        <end position="44"/>
    </location>
</feature>
<proteinExistence type="predicted"/>
<evidence type="ECO:0000259" key="8">
    <source>
        <dbReference type="PROSITE" id="PS50893"/>
    </source>
</evidence>
<reference evidence="10 11" key="1">
    <citation type="submission" date="2019-10" db="EMBL/GenBank/DDBJ databases">
        <title>Description of Paenibacillus terrestris sp. nov.</title>
        <authorList>
            <person name="Carlier A."/>
            <person name="Qi S."/>
        </authorList>
    </citation>
    <scope>NUCLEOTIDE SEQUENCE [LARGE SCALE GENOMIC DNA]</scope>
    <source>
        <strain evidence="10 11">LMG 31458</strain>
    </source>
</reference>
<evidence type="ECO:0000256" key="4">
    <source>
        <dbReference type="ARBA" id="ARBA00022840"/>
    </source>
</evidence>
<protein>
    <submittedName>
        <fullName evidence="10">ATP-binding cassette domain-containing protein</fullName>
    </submittedName>
</protein>
<dbReference type="SUPFAM" id="SSF90123">
    <property type="entry name" value="ABC transporter transmembrane region"/>
    <property type="match status" value="1"/>
</dbReference>
<dbReference type="InterPro" id="IPR003439">
    <property type="entry name" value="ABC_transporter-like_ATP-bd"/>
</dbReference>
<dbReference type="InterPro" id="IPR027417">
    <property type="entry name" value="P-loop_NTPase"/>
</dbReference>
<dbReference type="EMBL" id="WHOA01000032">
    <property type="protein sequence ID" value="NOU70889.1"/>
    <property type="molecule type" value="Genomic_DNA"/>
</dbReference>
<feature type="transmembrane region" description="Helical" evidence="7">
    <location>
        <begin position="263"/>
        <end position="284"/>
    </location>
</feature>
<dbReference type="PROSITE" id="PS50893">
    <property type="entry name" value="ABC_TRANSPORTER_2"/>
    <property type="match status" value="1"/>
</dbReference>
<feature type="domain" description="ABC transporter" evidence="8">
    <location>
        <begin position="358"/>
        <end position="594"/>
    </location>
</feature>
<gene>
    <name evidence="10" type="ORF">GC098_05505</name>
</gene>
<dbReference type="GO" id="GO:0005524">
    <property type="term" value="F:ATP binding"/>
    <property type="evidence" value="ECO:0007669"/>
    <property type="project" value="UniProtKB-KW"/>
</dbReference>
<keyword evidence="2 7" id="KW-0812">Transmembrane</keyword>
<dbReference type="InterPro" id="IPR036640">
    <property type="entry name" value="ABC1_TM_sf"/>
</dbReference>
<dbReference type="Proteomes" id="UP000616779">
    <property type="component" value="Unassembled WGS sequence"/>
</dbReference>
<dbReference type="InterPro" id="IPR011527">
    <property type="entry name" value="ABC1_TM_dom"/>
</dbReference>
<organism evidence="10 11">
    <name type="scientific">Paenibacillus phytorum</name>
    <dbReference type="NCBI Taxonomy" id="2654977"/>
    <lineage>
        <taxon>Bacteria</taxon>
        <taxon>Bacillati</taxon>
        <taxon>Bacillota</taxon>
        <taxon>Bacilli</taxon>
        <taxon>Bacillales</taxon>
        <taxon>Paenibacillaceae</taxon>
        <taxon>Paenibacillus</taxon>
    </lineage>
</organism>
<feature type="transmembrane region" description="Helical" evidence="7">
    <location>
        <begin position="73"/>
        <end position="93"/>
    </location>
</feature>
<name>A0ABX1XR53_9BACL</name>
<dbReference type="Gene3D" id="3.40.50.300">
    <property type="entry name" value="P-loop containing nucleotide triphosphate hydrolases"/>
    <property type="match status" value="1"/>
</dbReference>